<dbReference type="Proteomes" id="UP000831796">
    <property type="component" value="Chromosome"/>
</dbReference>
<dbReference type="AlphaFoldDB" id="A0A8T9PYF5"/>
<protein>
    <recommendedName>
        <fullName evidence="3">RHS repeat-associated core domain-containing protein</fullName>
    </recommendedName>
</protein>
<dbReference type="EMBL" id="CP095046">
    <property type="protein sequence ID" value="UOQ70097.1"/>
    <property type="molecule type" value="Genomic_DNA"/>
</dbReference>
<evidence type="ECO:0000313" key="2">
    <source>
        <dbReference type="Proteomes" id="UP000831796"/>
    </source>
</evidence>
<dbReference type="KEGG" id="hcu:MUN79_15100"/>
<organism evidence="1 2">
    <name type="scientific">Hymenobacter cellulosilyticus</name>
    <dbReference type="NCBI Taxonomy" id="2932248"/>
    <lineage>
        <taxon>Bacteria</taxon>
        <taxon>Pseudomonadati</taxon>
        <taxon>Bacteroidota</taxon>
        <taxon>Cytophagia</taxon>
        <taxon>Cytophagales</taxon>
        <taxon>Hymenobacteraceae</taxon>
        <taxon>Hymenobacter</taxon>
    </lineage>
</organism>
<reference evidence="1" key="1">
    <citation type="submission" date="2022-04" db="EMBL/GenBank/DDBJ databases">
        <title>Hymenobacter sp. isolated from the air.</title>
        <authorList>
            <person name="Won M."/>
            <person name="Lee C.-M."/>
            <person name="Woen H.-Y."/>
            <person name="Kwon S.-W."/>
        </authorList>
    </citation>
    <scope>NUCLEOTIDE SEQUENCE</scope>
    <source>
        <strain evidence="1">5116S-3</strain>
    </source>
</reference>
<dbReference type="RefSeq" id="WP_244673521.1">
    <property type="nucleotide sequence ID" value="NZ_CP095046.1"/>
</dbReference>
<gene>
    <name evidence="1" type="ORF">MUN79_15100</name>
</gene>
<keyword evidence="2" id="KW-1185">Reference proteome</keyword>
<evidence type="ECO:0000313" key="1">
    <source>
        <dbReference type="EMBL" id="UOQ70097.1"/>
    </source>
</evidence>
<evidence type="ECO:0008006" key="3">
    <source>
        <dbReference type="Google" id="ProtNLM"/>
    </source>
</evidence>
<name>A0A8T9PYF5_9BACT</name>
<proteinExistence type="predicted"/>
<accession>A0A8T9PYF5</accession>
<sequence length="342" mass="40752">MDSDEELFHSDLGNDITYDNRAIPDTLRQVVQFGDGVLLNVIEYDQNRRLIFKYYKQYVGEFWNGHYITMITANVYDEEGYLIRRYDLHSNAGLKVTYYEYNWLGTTIKHYRRENDYAQLDSEINTNPFRFLEKITNRADLLKHPKIAELEIKGKKRLAELTGYSLVGKMQKELYYDEREQVSSHHSYGYNDQGLLILVNYNDEDKRRLELEYTSSKELKKALVIAGLGDTSWFDEYSYDLKGRIKQKVSFVRKEDMSEFGLGIYSVYGKMIYQYGVDNAISRSDYYEFEKNKNNDGEHLSTTLYRRNKEGFVTERREIEYRTNESKTFHYKYVYQSLKKSD</sequence>